<dbReference type="PIRSF" id="PIRSF016897">
    <property type="entry name" value="GlpP"/>
    <property type="match status" value="1"/>
</dbReference>
<dbReference type="Gene3D" id="3.20.20.70">
    <property type="entry name" value="Aldolase class I"/>
    <property type="match status" value="1"/>
</dbReference>
<dbReference type="GeneID" id="84579335"/>
<proteinExistence type="predicted"/>
<dbReference type="AlphaFoldDB" id="A0A2N6UGY2"/>
<name>A0A2N6UGY2_9FIRM</name>
<evidence type="ECO:0000313" key="2">
    <source>
        <dbReference type="Proteomes" id="UP000235658"/>
    </source>
</evidence>
<dbReference type="Proteomes" id="UP000235658">
    <property type="component" value="Unassembled WGS sequence"/>
</dbReference>
<dbReference type="PANTHER" id="PTHR35787">
    <property type="entry name" value="GLYCEROL UPTAKE OPERON ANTITERMINATOR REGULATORY PROTEIN"/>
    <property type="match status" value="1"/>
</dbReference>
<reference evidence="1 2" key="1">
    <citation type="submission" date="2017-09" db="EMBL/GenBank/DDBJ databases">
        <title>Bacterial strain isolated from the female urinary microbiota.</title>
        <authorList>
            <person name="Thomas-White K."/>
            <person name="Kumar N."/>
            <person name="Forster S."/>
            <person name="Putonti C."/>
            <person name="Lawley T."/>
            <person name="Wolfe A.J."/>
        </authorList>
    </citation>
    <scope>NUCLEOTIDE SEQUENCE [LARGE SCALE GENOMIC DNA]</scope>
    <source>
        <strain evidence="1 2">UMB0204</strain>
    </source>
</reference>
<dbReference type="InterPro" id="IPR013785">
    <property type="entry name" value="Aldolase_TIM"/>
</dbReference>
<dbReference type="InterPro" id="IPR006699">
    <property type="entry name" value="GlpP"/>
</dbReference>
<dbReference type="GO" id="GO:0006071">
    <property type="term" value="P:glycerol metabolic process"/>
    <property type="evidence" value="ECO:0007669"/>
    <property type="project" value="InterPro"/>
</dbReference>
<dbReference type="GO" id="GO:0006355">
    <property type="term" value="P:regulation of DNA-templated transcription"/>
    <property type="evidence" value="ECO:0007669"/>
    <property type="project" value="InterPro"/>
</dbReference>
<evidence type="ECO:0000313" key="1">
    <source>
        <dbReference type="EMBL" id="PMC80766.1"/>
    </source>
</evidence>
<accession>A0A2N6UGY2</accession>
<dbReference type="RefSeq" id="WP_004816982.1">
    <property type="nucleotide sequence ID" value="NZ_PNHP01000008.1"/>
</dbReference>
<dbReference type="SUPFAM" id="SSF110391">
    <property type="entry name" value="GlpP-like"/>
    <property type="match status" value="1"/>
</dbReference>
<dbReference type="PANTHER" id="PTHR35787:SF1">
    <property type="entry name" value="GLYCEROL UPTAKE OPERON ANTITERMINATOR REGULATORY PROTEIN"/>
    <property type="match status" value="1"/>
</dbReference>
<dbReference type="Pfam" id="PF04309">
    <property type="entry name" value="G3P_antiterm"/>
    <property type="match status" value="1"/>
</dbReference>
<dbReference type="EMBL" id="PNHP01000008">
    <property type="protein sequence ID" value="PMC80766.1"/>
    <property type="molecule type" value="Genomic_DNA"/>
</dbReference>
<organism evidence="1 2">
    <name type="scientific">Anaerococcus hydrogenalis</name>
    <dbReference type="NCBI Taxonomy" id="33029"/>
    <lineage>
        <taxon>Bacteria</taxon>
        <taxon>Bacillati</taxon>
        <taxon>Bacillota</taxon>
        <taxon>Tissierellia</taxon>
        <taxon>Tissierellales</taxon>
        <taxon>Peptoniphilaceae</taxon>
        <taxon>Anaerococcus</taxon>
    </lineage>
</organism>
<sequence>MIDIIDLLLENPCIMAIKDNTDLKECLKDEYENNKVVFVLYGSIESIPAIVEKLKDRDKVVFIHEDLIEGLSSSSLSSSFIKKYTNADGIITTRSQNAAYARRIGLLAILRFFVLDSLSYNNVKETLKKANCDLVEILPGIMPKILDDIEKRTSIPLIAGGLVRDKKDVFDALNSKAVAVSSSNYNVWKM</sequence>
<protein>
    <submittedName>
        <fullName evidence="1">Glycerol-3-phosphate responsive antiterminator</fullName>
    </submittedName>
</protein>
<comment type="caution">
    <text evidence="1">The sequence shown here is derived from an EMBL/GenBank/DDBJ whole genome shotgun (WGS) entry which is preliminary data.</text>
</comment>
<gene>
    <name evidence="1" type="ORF">CJ192_09070</name>
</gene>